<evidence type="ECO:0000313" key="1">
    <source>
        <dbReference type="EMBL" id="KAI4834673.1"/>
    </source>
</evidence>
<dbReference type="Proteomes" id="UP001056978">
    <property type="component" value="Chromosome 14"/>
</dbReference>
<comment type="caution">
    <text evidence="1">The sequence shown here is derived from an EMBL/GenBank/DDBJ whole genome shotgun (WGS) entry which is preliminary data.</text>
</comment>
<keyword evidence="2" id="KW-1185">Reference proteome</keyword>
<reference evidence="1" key="1">
    <citation type="submission" date="2022-06" db="EMBL/GenBank/DDBJ databases">
        <title>The First Complete Genome of the Simian Malaria Parasite Plasmodium brasilianum.</title>
        <authorList>
            <person name="Bajic M."/>
            <person name="Ravishankar S."/>
        </authorList>
    </citation>
    <scope>NUCLEOTIDE SEQUENCE</scope>
    <source>
        <strain evidence="1">Bolivian I</strain>
    </source>
</reference>
<gene>
    <name evidence="1" type="ORF">MKS88_005348</name>
</gene>
<dbReference type="EMBL" id="CM043782">
    <property type="protein sequence ID" value="KAI4834673.1"/>
    <property type="molecule type" value="Genomic_DNA"/>
</dbReference>
<protein>
    <submittedName>
        <fullName evidence="1">Uncharacterized protein</fullName>
    </submittedName>
</protein>
<name>A0ACB9Y2J0_PLABR</name>
<organism evidence="1 2">
    <name type="scientific">Plasmodium brasilianum</name>
    <dbReference type="NCBI Taxonomy" id="5824"/>
    <lineage>
        <taxon>Eukaryota</taxon>
        <taxon>Sar</taxon>
        <taxon>Alveolata</taxon>
        <taxon>Apicomplexa</taxon>
        <taxon>Aconoidasida</taxon>
        <taxon>Haemosporida</taxon>
        <taxon>Plasmodiidae</taxon>
        <taxon>Plasmodium</taxon>
        <taxon>Plasmodium (Plasmodium)</taxon>
    </lineage>
</organism>
<proteinExistence type="predicted"/>
<accession>A0ACB9Y2J0</accession>
<sequence length="157" mass="18146">MNKQISRNEKVSDNIIFHCFYLQSFFNSNENNEHVQKEKNLGNFEIMKDKNNVSNIELKSSTFFNILASTRLMQSVGQPISHSPVYRYIHNIHDHNENNGAVLTSCKTCRIYEYSKFCNINADILNRKTQRGIISLLQNCVENFTSSTFSITLGLEL</sequence>
<evidence type="ECO:0000313" key="2">
    <source>
        <dbReference type="Proteomes" id="UP001056978"/>
    </source>
</evidence>